<dbReference type="PANTHER" id="PTHR11960">
    <property type="entry name" value="EUKARYOTIC TRANSLATION INITIATION FACTOR 4E RELATED"/>
    <property type="match status" value="1"/>
</dbReference>
<dbReference type="InterPro" id="IPR023398">
    <property type="entry name" value="TIF_eIF4e-like"/>
</dbReference>
<evidence type="ECO:0000256" key="1">
    <source>
        <dbReference type="RuleBase" id="RU004374"/>
    </source>
</evidence>
<comment type="similarity">
    <text evidence="1">Belongs to the eukaryotic initiation factor 4E family.</text>
</comment>
<evidence type="ECO:0000313" key="3">
    <source>
        <dbReference type="WBParaSite" id="jg26181"/>
    </source>
</evidence>
<keyword evidence="1" id="KW-0648">Protein biosynthesis</keyword>
<dbReference type="GO" id="GO:0003743">
    <property type="term" value="F:translation initiation factor activity"/>
    <property type="evidence" value="ECO:0007669"/>
    <property type="project" value="UniProtKB-KW"/>
</dbReference>
<dbReference type="PANTHER" id="PTHR11960:SF69">
    <property type="entry name" value="EUKARYOTIC TRANSLATION INITIATION FACTOR 4E-3"/>
    <property type="match status" value="1"/>
</dbReference>
<accession>A0A915E654</accession>
<protein>
    <submittedName>
        <fullName evidence="3">Eukaryotic initiation factor 4E</fullName>
    </submittedName>
</protein>
<dbReference type="Pfam" id="PF01652">
    <property type="entry name" value="IF4E"/>
    <property type="match status" value="1"/>
</dbReference>
<keyword evidence="2" id="KW-1185">Reference proteome</keyword>
<organism evidence="2 3">
    <name type="scientific">Ditylenchus dipsaci</name>
    <dbReference type="NCBI Taxonomy" id="166011"/>
    <lineage>
        <taxon>Eukaryota</taxon>
        <taxon>Metazoa</taxon>
        <taxon>Ecdysozoa</taxon>
        <taxon>Nematoda</taxon>
        <taxon>Chromadorea</taxon>
        <taxon>Rhabditida</taxon>
        <taxon>Tylenchina</taxon>
        <taxon>Tylenchomorpha</taxon>
        <taxon>Sphaerularioidea</taxon>
        <taxon>Anguinidae</taxon>
        <taxon>Anguininae</taxon>
        <taxon>Ditylenchus</taxon>
    </lineage>
</organism>
<dbReference type="GO" id="GO:0016281">
    <property type="term" value="C:eukaryotic translation initiation factor 4F complex"/>
    <property type="evidence" value="ECO:0007669"/>
    <property type="project" value="TreeGrafter"/>
</dbReference>
<dbReference type="Gene3D" id="3.30.760.10">
    <property type="entry name" value="RNA Cap, Translation Initiation Factor Eif4e"/>
    <property type="match status" value="1"/>
</dbReference>
<dbReference type="InterPro" id="IPR001040">
    <property type="entry name" value="TIF_eIF_4E"/>
</dbReference>
<dbReference type="AlphaFoldDB" id="A0A915E654"/>
<dbReference type="GO" id="GO:0000340">
    <property type="term" value="F:RNA 7-methylguanosine cap binding"/>
    <property type="evidence" value="ECO:0007669"/>
    <property type="project" value="TreeGrafter"/>
</dbReference>
<proteinExistence type="inferred from homology"/>
<evidence type="ECO:0000313" key="2">
    <source>
        <dbReference type="Proteomes" id="UP000887574"/>
    </source>
</evidence>
<reference evidence="3" key="1">
    <citation type="submission" date="2022-11" db="UniProtKB">
        <authorList>
            <consortium name="WormBaseParasite"/>
        </authorList>
    </citation>
    <scope>IDENTIFICATION</scope>
</reference>
<keyword evidence="1" id="KW-0396">Initiation factor</keyword>
<dbReference type="Proteomes" id="UP000887574">
    <property type="component" value="Unplaced"/>
</dbReference>
<name>A0A915E654_9BILA</name>
<keyword evidence="1" id="KW-0694">RNA-binding</keyword>
<dbReference type="WBParaSite" id="jg26181">
    <property type="protein sequence ID" value="jg26181"/>
    <property type="gene ID" value="jg26181"/>
</dbReference>
<dbReference type="SUPFAM" id="SSF55418">
    <property type="entry name" value="eIF4e-like"/>
    <property type="match status" value="1"/>
</dbReference>
<sequence length="110" mass="13080">MWEDPQNMEGGRWIMMIDKNERNKKLDAYWLKLIRAMVGEQFDGLGEHICGAVLNVRKTGYMIALWTRDSTQDDVNLRIRNIMKRKLEIIDLEQIKYEVHRELLTSVDPM</sequence>